<keyword evidence="1" id="KW-0812">Transmembrane</keyword>
<feature type="transmembrane region" description="Helical" evidence="1">
    <location>
        <begin position="6"/>
        <end position="24"/>
    </location>
</feature>
<protein>
    <submittedName>
        <fullName evidence="2">(rape) hypothetical protein</fullName>
    </submittedName>
</protein>
<gene>
    <name evidence="2" type="ORF">DARMORV10_A10P17940.1</name>
</gene>
<dbReference type="EMBL" id="HG994364">
    <property type="protein sequence ID" value="CAF2336754.1"/>
    <property type="molecule type" value="Genomic_DNA"/>
</dbReference>
<dbReference type="Gene3D" id="3.90.550.10">
    <property type="entry name" value="Spore Coat Polysaccharide Biosynthesis Protein SpsA, Chain A"/>
    <property type="match status" value="2"/>
</dbReference>
<keyword evidence="1" id="KW-0472">Membrane</keyword>
<proteinExistence type="predicted"/>
<dbReference type="InterPro" id="IPR029044">
    <property type="entry name" value="Nucleotide-diphossugar_trans"/>
</dbReference>
<organism evidence="2">
    <name type="scientific">Brassica napus</name>
    <name type="common">Rape</name>
    <dbReference type="NCBI Taxonomy" id="3708"/>
    <lineage>
        <taxon>Eukaryota</taxon>
        <taxon>Viridiplantae</taxon>
        <taxon>Streptophyta</taxon>
        <taxon>Embryophyta</taxon>
        <taxon>Tracheophyta</taxon>
        <taxon>Spermatophyta</taxon>
        <taxon>Magnoliopsida</taxon>
        <taxon>eudicotyledons</taxon>
        <taxon>Gunneridae</taxon>
        <taxon>Pentapetalae</taxon>
        <taxon>rosids</taxon>
        <taxon>malvids</taxon>
        <taxon>Brassicales</taxon>
        <taxon>Brassicaceae</taxon>
        <taxon>Brassiceae</taxon>
        <taxon>Brassica</taxon>
    </lineage>
</organism>
<dbReference type="CDD" id="cd00761">
    <property type="entry name" value="Glyco_tranf_GTA_type"/>
    <property type="match status" value="1"/>
</dbReference>
<dbReference type="AlphaFoldDB" id="A0A817B9U9"/>
<keyword evidence="1" id="KW-1133">Transmembrane helix</keyword>
<evidence type="ECO:0000313" key="2">
    <source>
        <dbReference type="EMBL" id="CAF2336754.1"/>
    </source>
</evidence>
<feature type="transmembrane region" description="Helical" evidence="1">
    <location>
        <begin position="97"/>
        <end position="119"/>
    </location>
</feature>
<dbReference type="PANTHER" id="PTHR33604:SF1">
    <property type="entry name" value="GLYCOSYLTRANSFERASE FAMILY PROTEIN 2"/>
    <property type="match status" value="1"/>
</dbReference>
<accession>A0A817B9U9</accession>
<name>A0A817B9U9_BRANA</name>
<reference evidence="2" key="1">
    <citation type="submission" date="2021-01" db="EMBL/GenBank/DDBJ databases">
        <authorList>
            <consortium name="Genoscope - CEA"/>
            <person name="William W."/>
        </authorList>
    </citation>
    <scope>NUCLEOTIDE SEQUENCE</scope>
</reference>
<dbReference type="SUPFAM" id="SSF53448">
    <property type="entry name" value="Nucleotide-diphospho-sugar transferases"/>
    <property type="match status" value="2"/>
</dbReference>
<sequence length="993" mass="113814">MLLRPQISVYIFIFAFLSFLLYIHRYKKLEEKSKHQPLRSYISLSCFLQINKVLDSEKMGFIRPPAVRKDGDYIESIFGDYSAGKTKPSRKINSTKFVTVLTLLQFVFAVYATGLLYYMSPSIDLRAKPDFTWATKWAHNMRSYIVTPHVVSHIQDSASFLKSSEENIPAVFSPAEVCEYEKIDFSQKKSNDEKMIKMKRELYDDVLDFQKKNLGSESLEELMKMKSKWALNGPNKPKVTVILNHFKRKTLCAQLDSLLHQTLPFHHVWVLAFGSPNEPSLRRIAGSYNDSRISFISSNYDFKYYGRFQIALQTEADLVYILDDDMIPGKKMLQMLAHVAGTEKYENSVLGSIGRILPFRQKDFTFPSYRKFRSKEAGLYLPDPAYDITLDRILQVDFLSSSWFLSAELVKALFIEKPFTFATGEDLHLSYQLQKYRNAGSFVLPVDPNDKETWGDSEHRLAYVSETTVIFKNIVEVRDNQWWKALSTGYITQWAAMYPQKIDALFYAHSIEEVKALGPLLEKFRTTVGKKAYIAVSGGKFCACEDAASALNWPKVVCNERRFKIFDLEVGAILGVSNSEVPVLQAVYSSMKGLIKIHNPSVVITVADADPNVKKALKMATETNLNGTALVLLPRASISKVLWMADLRSTALPNWNKMRVSVNIITQNRAQSLLRLLRSLSNAYYLGDEIPISFNMDSKVDEETIKVVTTFDWPHGPKTLRRRIIQGGLIRAVSESWYPASDDDFGLLLEDDIEVSPYYYLWIKYSLLAYHYDPQISFPELASISLYTPKIVEVVKERPKWNPTDFFKQIHPHTPYLHQLPCSWGAVFFPKQWREFYVYMNMRFTENAKANPVQIPKSRTNGWQASWKKFLIDMMYLRGYVSLYPNFPNQQSFSTNHMEPGAHIAAKDNVVKHNKTDFEVPLLMDDFRNFLPNQKLPPASKLPSLNLFNMPVSLKGLKAAGAKLGQDVLRCNNVSEIVAVNHQTGLPARCMKF</sequence>
<evidence type="ECO:0000256" key="1">
    <source>
        <dbReference type="SAM" id="Phobius"/>
    </source>
</evidence>
<dbReference type="Proteomes" id="UP001295469">
    <property type="component" value="Chromosome A10"/>
</dbReference>
<dbReference type="PANTHER" id="PTHR33604">
    <property type="entry name" value="OSJNBA0004B13.7 PROTEIN"/>
    <property type="match status" value="1"/>
</dbReference>